<dbReference type="Proteomes" id="UP000035491">
    <property type="component" value="Unassembled WGS sequence"/>
</dbReference>
<organism evidence="1 2">
    <name type="scientific">Rickettsia parkeri str. Tate's Hell</name>
    <dbReference type="NCBI Taxonomy" id="1359189"/>
    <lineage>
        <taxon>Bacteria</taxon>
        <taxon>Pseudomonadati</taxon>
        <taxon>Pseudomonadota</taxon>
        <taxon>Alphaproteobacteria</taxon>
        <taxon>Rickettsiales</taxon>
        <taxon>Rickettsiaceae</taxon>
        <taxon>Rickettsieae</taxon>
        <taxon>Rickettsia</taxon>
        <taxon>spotted fever group</taxon>
    </lineage>
</organism>
<gene>
    <name evidence="1" type="ORF">RPATATE_1458</name>
</gene>
<evidence type="ECO:0000313" key="1">
    <source>
        <dbReference type="EMBL" id="KJW00594.1"/>
    </source>
</evidence>
<evidence type="ECO:0000313" key="2">
    <source>
        <dbReference type="Proteomes" id="UP000035491"/>
    </source>
</evidence>
<keyword evidence="2" id="KW-1185">Reference proteome</keyword>
<dbReference type="EMBL" id="LAOO01000001">
    <property type="protein sequence ID" value="KJW00594.1"/>
    <property type="molecule type" value="Genomic_DNA"/>
</dbReference>
<sequence length="47" mass="5277">MPVLYKEDKNIIRAVAPRRNSHNEHSSQSPYYSTSEACKVLLASTAI</sequence>
<proteinExistence type="predicted"/>
<protein>
    <recommendedName>
        <fullName evidence="3">RPE5 domain protein</fullName>
    </recommendedName>
</protein>
<name>A0ABR5DPG6_RICPA</name>
<reference evidence="1 2" key="1">
    <citation type="submission" date="2015-02" db="EMBL/GenBank/DDBJ databases">
        <title>Genome Sequencing of Rickettsiales.</title>
        <authorList>
            <person name="Daugherty S.C."/>
            <person name="Su Q."/>
            <person name="Abolude K."/>
            <person name="Beier-Sexton M."/>
            <person name="Carlyon J.A."/>
            <person name="Carter R."/>
            <person name="Day N.P."/>
            <person name="Dumler S.J."/>
            <person name="Dyachenko V."/>
            <person name="Godinez A."/>
            <person name="Kurtti T.J."/>
            <person name="Lichay M."/>
            <person name="Mullins K.E."/>
            <person name="Ott S."/>
            <person name="Pappas-Brown V."/>
            <person name="Paris D.H."/>
            <person name="Patel P."/>
            <person name="Richards A.L."/>
            <person name="Sadzewicz L."/>
            <person name="Sears K."/>
            <person name="Seidman D."/>
            <person name="Sengamalay N."/>
            <person name="Stenos J."/>
            <person name="Tallon L.J."/>
            <person name="Vincent G."/>
            <person name="Fraser C.M."/>
            <person name="Munderloh U."/>
            <person name="Dunning-Hotopp J.C."/>
        </authorList>
    </citation>
    <scope>NUCLEOTIDE SEQUENCE [LARGE SCALE GENOMIC DNA]</scope>
    <source>
        <strain evidence="1 2">Tate's Hell</strain>
    </source>
</reference>
<accession>A0ABR5DPG6</accession>
<evidence type="ECO:0008006" key="3">
    <source>
        <dbReference type="Google" id="ProtNLM"/>
    </source>
</evidence>
<comment type="caution">
    <text evidence="1">The sequence shown here is derived from an EMBL/GenBank/DDBJ whole genome shotgun (WGS) entry which is preliminary data.</text>
</comment>